<reference evidence="13" key="1">
    <citation type="journal article" date="2019" name="MBio">
        <title>Virus Genomes from Deep Sea Sediments Expand the Ocean Megavirome and Support Independent Origins of Viral Gigantism.</title>
        <authorList>
            <person name="Backstrom D."/>
            <person name="Yutin N."/>
            <person name="Jorgensen S.L."/>
            <person name="Dharamshi J."/>
            <person name="Homa F."/>
            <person name="Zaremba-Niedwiedzka K."/>
            <person name="Spang A."/>
            <person name="Wolf Y.I."/>
            <person name="Koonin E.V."/>
            <person name="Ettema T.J."/>
        </authorList>
    </citation>
    <scope>NUCLEOTIDE SEQUENCE</scope>
</reference>
<evidence type="ECO:0000256" key="8">
    <source>
        <dbReference type="ARBA" id="ARBA00022777"/>
    </source>
</evidence>
<evidence type="ECO:0000256" key="1">
    <source>
        <dbReference type="ARBA" id="ARBA00001946"/>
    </source>
</evidence>
<comment type="cofactor">
    <cofactor evidence="1">
        <name>Mg(2+)</name>
        <dbReference type="ChEBI" id="CHEBI:18420"/>
    </cofactor>
</comment>
<dbReference type="GO" id="GO:0005524">
    <property type="term" value="F:ATP binding"/>
    <property type="evidence" value="ECO:0007669"/>
    <property type="project" value="UniProtKB-KW"/>
</dbReference>
<evidence type="ECO:0000256" key="11">
    <source>
        <dbReference type="ARBA" id="ARBA00023080"/>
    </source>
</evidence>
<evidence type="ECO:0000256" key="10">
    <source>
        <dbReference type="ARBA" id="ARBA00022842"/>
    </source>
</evidence>
<sequence>MSNFLVFAKPDAVRRNLIGEIIGRFESRGFVLKDIKYVQPTRMSMETHYQEHCGKPFFNELVTFSCSGPIVPMIWRGDIYAARALIGVTNPHLASPGTIRGDLASSIPDNLVHCSDSEESAQRELEHWFSVDAAHSQDSERLLNQTVASLGKDAHMY</sequence>
<dbReference type="CDD" id="cd04413">
    <property type="entry name" value="NDPk_I"/>
    <property type="match status" value="1"/>
</dbReference>
<evidence type="ECO:0000259" key="12">
    <source>
        <dbReference type="SMART" id="SM00562"/>
    </source>
</evidence>
<keyword evidence="8 13" id="KW-0418">Kinase</keyword>
<evidence type="ECO:0000256" key="9">
    <source>
        <dbReference type="ARBA" id="ARBA00022840"/>
    </source>
</evidence>
<keyword evidence="7" id="KW-0547">Nucleotide-binding</keyword>
<dbReference type="PANTHER" id="PTHR11349">
    <property type="entry name" value="NUCLEOSIDE DIPHOSPHATE KINASE"/>
    <property type="match status" value="1"/>
</dbReference>
<dbReference type="GO" id="GO:0004550">
    <property type="term" value="F:nucleoside diphosphate kinase activity"/>
    <property type="evidence" value="ECO:0007669"/>
    <property type="project" value="UniProtKB-EC"/>
</dbReference>
<dbReference type="GO" id="GO:0046872">
    <property type="term" value="F:metal ion binding"/>
    <property type="evidence" value="ECO:0007669"/>
    <property type="project" value="UniProtKB-KW"/>
</dbReference>
<proteinExistence type="inferred from homology"/>
<keyword evidence="5" id="KW-0808">Transferase</keyword>
<evidence type="ECO:0000256" key="2">
    <source>
        <dbReference type="ARBA" id="ARBA00008142"/>
    </source>
</evidence>
<gene>
    <name evidence="13" type="ORF">LCMAC201_01630</name>
</gene>
<dbReference type="GO" id="GO:0006228">
    <property type="term" value="P:UTP biosynthetic process"/>
    <property type="evidence" value="ECO:0007669"/>
    <property type="project" value="InterPro"/>
</dbReference>
<dbReference type="Pfam" id="PF00334">
    <property type="entry name" value="NDK"/>
    <property type="match status" value="1"/>
</dbReference>
<keyword evidence="9" id="KW-0067">ATP-binding</keyword>
<dbReference type="PROSITE" id="PS51374">
    <property type="entry name" value="NDPK_LIKE"/>
    <property type="match status" value="1"/>
</dbReference>
<evidence type="ECO:0000256" key="3">
    <source>
        <dbReference type="ARBA" id="ARBA00012966"/>
    </source>
</evidence>
<dbReference type="EMBL" id="MK500346">
    <property type="protein sequence ID" value="QBK87261.1"/>
    <property type="molecule type" value="Genomic_DNA"/>
</dbReference>
<evidence type="ECO:0000256" key="4">
    <source>
        <dbReference type="ARBA" id="ARBA00017632"/>
    </source>
</evidence>
<keyword evidence="11" id="KW-0546">Nucleotide metabolism</keyword>
<dbReference type="SUPFAM" id="SSF54919">
    <property type="entry name" value="Nucleoside diphosphate kinase, NDK"/>
    <property type="match status" value="1"/>
</dbReference>
<dbReference type="InterPro" id="IPR034907">
    <property type="entry name" value="NDK-like_dom"/>
</dbReference>
<evidence type="ECO:0000256" key="6">
    <source>
        <dbReference type="ARBA" id="ARBA00022723"/>
    </source>
</evidence>
<accession>A0A481YWJ4</accession>
<comment type="similarity">
    <text evidence="2">Belongs to the NDK family.</text>
</comment>
<protein>
    <recommendedName>
        <fullName evidence="4">Nucleoside diphosphate kinase</fullName>
        <ecNumber evidence="3">2.7.4.6</ecNumber>
    </recommendedName>
</protein>
<dbReference type="PRINTS" id="PR01243">
    <property type="entry name" value="NUCDPKINASE"/>
</dbReference>
<evidence type="ECO:0000256" key="7">
    <source>
        <dbReference type="ARBA" id="ARBA00022741"/>
    </source>
</evidence>
<dbReference type="SMART" id="SM00562">
    <property type="entry name" value="NDK"/>
    <property type="match status" value="1"/>
</dbReference>
<dbReference type="GO" id="GO:0006241">
    <property type="term" value="P:CTP biosynthetic process"/>
    <property type="evidence" value="ECO:0007669"/>
    <property type="project" value="InterPro"/>
</dbReference>
<name>A0A481YWJ4_9VIRU</name>
<feature type="domain" description="Nucleoside diphosphate kinase-like" evidence="12">
    <location>
        <begin position="5"/>
        <end position="136"/>
    </location>
</feature>
<dbReference type="InterPro" id="IPR036850">
    <property type="entry name" value="NDK-like_dom_sf"/>
</dbReference>
<dbReference type="Gene3D" id="3.30.70.141">
    <property type="entry name" value="Nucleoside diphosphate kinase-like domain"/>
    <property type="match status" value="1"/>
</dbReference>
<dbReference type="GO" id="GO:0006183">
    <property type="term" value="P:GTP biosynthetic process"/>
    <property type="evidence" value="ECO:0007669"/>
    <property type="project" value="InterPro"/>
</dbReference>
<dbReference type="FunFam" id="3.30.70.141:FF:000003">
    <property type="entry name" value="Nucleoside diphosphate kinase"/>
    <property type="match status" value="1"/>
</dbReference>
<keyword evidence="10" id="KW-0460">Magnesium</keyword>
<evidence type="ECO:0000313" key="13">
    <source>
        <dbReference type="EMBL" id="QBK87261.1"/>
    </source>
</evidence>
<evidence type="ECO:0000256" key="5">
    <source>
        <dbReference type="ARBA" id="ARBA00022679"/>
    </source>
</evidence>
<keyword evidence="6" id="KW-0479">Metal-binding</keyword>
<dbReference type="EC" id="2.7.4.6" evidence="3"/>
<organism evidence="13">
    <name type="scientific">Marseillevirus LCMAC201</name>
    <dbReference type="NCBI Taxonomy" id="2506605"/>
    <lineage>
        <taxon>Viruses</taxon>
        <taxon>Varidnaviria</taxon>
        <taxon>Bamfordvirae</taxon>
        <taxon>Nucleocytoviricota</taxon>
        <taxon>Megaviricetes</taxon>
        <taxon>Pimascovirales</taxon>
        <taxon>Pimascovirales incertae sedis</taxon>
        <taxon>Marseilleviridae</taxon>
    </lineage>
</organism>
<dbReference type="InterPro" id="IPR001564">
    <property type="entry name" value="Nucleoside_diP_kinase"/>
</dbReference>